<dbReference type="InterPro" id="IPR019775">
    <property type="entry name" value="WD40_repeat_CS"/>
</dbReference>
<dbReference type="CDD" id="cd04369">
    <property type="entry name" value="Bromodomain"/>
    <property type="match status" value="1"/>
</dbReference>
<dbReference type="PROSITE" id="PS50082">
    <property type="entry name" value="WD_REPEATS_2"/>
    <property type="match status" value="4"/>
</dbReference>
<evidence type="ECO:0000259" key="7">
    <source>
        <dbReference type="PROSITE" id="PS50014"/>
    </source>
</evidence>
<dbReference type="InterPro" id="IPR001487">
    <property type="entry name" value="Bromodomain"/>
</dbReference>
<dbReference type="Gene3D" id="1.20.920.10">
    <property type="entry name" value="Bromodomain-like"/>
    <property type="match status" value="1"/>
</dbReference>
<dbReference type="InterPro" id="IPR036322">
    <property type="entry name" value="WD40_repeat_dom_sf"/>
</dbReference>
<evidence type="ECO:0000256" key="4">
    <source>
        <dbReference type="PROSITE-ProRule" id="PRU00035"/>
    </source>
</evidence>
<dbReference type="InParanoid" id="A0A168KPI0"/>
<feature type="repeat" description="WD" evidence="5">
    <location>
        <begin position="165"/>
        <end position="199"/>
    </location>
</feature>
<feature type="compositionally biased region" description="Acidic residues" evidence="6">
    <location>
        <begin position="1005"/>
        <end position="1014"/>
    </location>
</feature>
<feature type="compositionally biased region" description="Basic and acidic residues" evidence="6">
    <location>
        <begin position="989"/>
        <end position="1004"/>
    </location>
</feature>
<dbReference type="GO" id="GO:0006357">
    <property type="term" value="P:regulation of transcription by RNA polymerase II"/>
    <property type="evidence" value="ECO:0007669"/>
    <property type="project" value="TreeGrafter"/>
</dbReference>
<feature type="repeat" description="WD" evidence="5">
    <location>
        <begin position="544"/>
        <end position="586"/>
    </location>
</feature>
<dbReference type="GO" id="GO:0005634">
    <property type="term" value="C:nucleus"/>
    <property type="evidence" value="ECO:0007669"/>
    <property type="project" value="TreeGrafter"/>
</dbReference>
<feature type="compositionally biased region" description="Low complexity" evidence="6">
    <location>
        <begin position="1053"/>
        <end position="1083"/>
    </location>
</feature>
<feature type="compositionally biased region" description="Acidic residues" evidence="6">
    <location>
        <begin position="1485"/>
        <end position="1504"/>
    </location>
</feature>
<dbReference type="PROSITE" id="PS50294">
    <property type="entry name" value="WD_REPEATS_REGION"/>
    <property type="match status" value="4"/>
</dbReference>
<sequence length="1504" mass="169253">MTYDGSQVPLTMEHLKKKYPDTNGTYLLSLLEHFLHHYKTTGDPQTLRGNALRHGDESLLTMLSAFVPGQQYDKSNYLAMSRNELANLSIHRILIAREMGVEIMQKSCTQTFLSTFYKERVTINGHRFPVFCLAFDKTNRRLFTGSDDYLVKVWCVRTGHLIYTIRGHYNVITDIAINEENTLIATASSDGYVRVWTMDGYKQVVCLRPISASAKPFTTVCFSPSPRPETRYLMATNEDGLVRLWKWNRDTLQFMDPESPITFACKFRARDKLRCSSFNYTGTKFTVAGDDGFVYVFSTIKNGPSEHGRATRSTNKSSTMQEGRKRRRVPSALFPDKNAQDQLQPIEPIAILEGHMGSVTDLAFSHDGQRILSGSQDGTARVWSFNKLECNWSSIVLDITKSSDAPVVKPLSEAETTEQAIKRYSDPSIQPQEPLEFGTLIPPLESPPPPPPPPPSSPPPPITSVIGNSSQSNSTPPIDTPPPPPSTTPSNVTINANAEHQDAEETPKVSMIAWSADDRLCVVATTHGDIKVYYAHNGEPACILKGHRGETYAVDSHPQDSNTILSAGYDGNVILWDIRRQTVITWRNHPGRVFLDCKFSKDGMKYAITDDEGNCTLFSINGLDKDYAQTKGWTRGQYFYNDYLPVRYSSDGTFVDEQTNLPTDRLPPSSIIDLQGIEYPHQQRRGYGRDIAIQSPTFDVEDAQRSAMYQKDEQDLHAELGYCLPVMDRAQIAKRRRDFVKNDDDDENEAGPPGSTALPPFQFPIPAAQAYLLPDDSNDEDYREEEQPGGRIGGSSDEDSDEDVDGANGDNGATGSDDFVTPTMADLDPFDQSNGDDTRAPVTRSRRAGRQGTRYSNSPDYSGMGGFDDDDDDDDSSPRTSRPSSRRRRRRQVSSSIATTSRSSNRTTTAAAASRSTRTTRKRRLQIQSDDDDPVRPRRRTRTAPKSYIESDPDDFEDESDIVDVTDSGDENEQPLNTTIAEAGPSSTTRRDATIKRQTRAMDKPDDDDDDDAFVDPPKRASGKRRRVIASEDDDDDDEVIPTRTTRVFQYTSAPSSSSAAASGSVRLTRSQQQQQSQPSSSSHTSKPGTKNKGKKRATSIKPRKPHPRTNTNRELTADEIKLYAPTNWIRMTQRSMEKYLPQMGDRVVLLVEGHRQYWEASEMTDYFDAKYSPLNNQSTEPVVFALVTGISWHVGPPAFCRLKLRVQELVNFRTVMTDRGTPPQWATQRGASDFTLEYSDEDGSPEFLVLWERFRASMAIFFGQRTQRVDAMYDVGKYTGQIAGLNENGMYWQKAKTQSPWACYHIIWDDASSSPEDLSPWEVVPAGENFSDWYDVGPSLDDAQIHRAKAVLEWLINNEDFLLYVHQVDYHTYSNYLSKVPYPICLDMVKDRLNNGYYRQLEALIDDVDLIRKNAQNYNHQTSLAYKNAGRMANFFKTRMTNPHLALSLARTRRSQEDEDGEYSDTNLHEDSDDSGPEPKEAVLMDEDSDGSDAFIDDDEDED</sequence>
<keyword evidence="9" id="KW-1185">Reference proteome</keyword>
<dbReference type="PANTHER" id="PTHR16266:SF17">
    <property type="entry name" value="BRWD3"/>
    <property type="match status" value="1"/>
</dbReference>
<evidence type="ECO:0000256" key="2">
    <source>
        <dbReference type="ARBA" id="ARBA00022737"/>
    </source>
</evidence>
<dbReference type="GO" id="GO:0006325">
    <property type="term" value="P:chromatin organization"/>
    <property type="evidence" value="ECO:0007669"/>
    <property type="project" value="UniProtKB-ARBA"/>
</dbReference>
<feature type="region of interest" description="Disordered" evidence="6">
    <location>
        <begin position="409"/>
        <end position="493"/>
    </location>
</feature>
<evidence type="ECO:0000256" key="3">
    <source>
        <dbReference type="ARBA" id="ARBA00023117"/>
    </source>
</evidence>
<dbReference type="STRING" id="4829.A0A168KPI0"/>
<dbReference type="OrthoDB" id="538223at2759"/>
<reference evidence="8" key="1">
    <citation type="submission" date="2016-04" db="EMBL/GenBank/DDBJ databases">
        <authorList>
            <person name="Evans L.H."/>
            <person name="Alamgir A."/>
            <person name="Owens N."/>
            <person name="Weber N.D."/>
            <person name="Virtaneva K."/>
            <person name="Barbian K."/>
            <person name="Babar A."/>
            <person name="Rosenke K."/>
        </authorList>
    </citation>
    <scope>NUCLEOTIDE SEQUENCE [LARGE SCALE GENOMIC DNA]</scope>
    <source>
        <strain evidence="8">CBS 101.48</strain>
    </source>
</reference>
<feature type="region of interest" description="Disordered" evidence="6">
    <location>
        <begin position="775"/>
        <end position="1118"/>
    </location>
</feature>
<dbReference type="Pfam" id="PF25313">
    <property type="entry name" value="BRWD_AD"/>
    <property type="match status" value="1"/>
</dbReference>
<dbReference type="PROSITE" id="PS50014">
    <property type="entry name" value="BROMODOMAIN_2"/>
    <property type="match status" value="1"/>
</dbReference>
<feature type="compositionally biased region" description="Pro residues" evidence="6">
    <location>
        <begin position="478"/>
        <end position="487"/>
    </location>
</feature>
<dbReference type="Proteomes" id="UP000078561">
    <property type="component" value="Unassembled WGS sequence"/>
</dbReference>
<organism evidence="8">
    <name type="scientific">Absidia glauca</name>
    <name type="common">Pin mould</name>
    <dbReference type="NCBI Taxonomy" id="4829"/>
    <lineage>
        <taxon>Eukaryota</taxon>
        <taxon>Fungi</taxon>
        <taxon>Fungi incertae sedis</taxon>
        <taxon>Mucoromycota</taxon>
        <taxon>Mucoromycotina</taxon>
        <taxon>Mucoromycetes</taxon>
        <taxon>Mucorales</taxon>
        <taxon>Cunninghamellaceae</taxon>
        <taxon>Absidia</taxon>
    </lineage>
</organism>
<feature type="compositionally biased region" description="Acidic residues" evidence="6">
    <location>
        <begin position="951"/>
        <end position="973"/>
    </location>
</feature>
<dbReference type="Pfam" id="PF00439">
    <property type="entry name" value="Bromodomain"/>
    <property type="match status" value="1"/>
</dbReference>
<dbReference type="Pfam" id="PF00400">
    <property type="entry name" value="WD40"/>
    <property type="match status" value="4"/>
</dbReference>
<feature type="region of interest" description="Disordered" evidence="6">
    <location>
        <begin position="1451"/>
        <end position="1504"/>
    </location>
</feature>
<feature type="compositionally biased region" description="Acidic residues" evidence="6">
    <location>
        <begin position="796"/>
        <end position="805"/>
    </location>
</feature>
<dbReference type="InterPro" id="IPR001680">
    <property type="entry name" value="WD40_rpt"/>
</dbReference>
<keyword evidence="1 5" id="KW-0853">WD repeat</keyword>
<feature type="domain" description="Bromo" evidence="7">
    <location>
        <begin position="1357"/>
        <end position="1427"/>
    </location>
</feature>
<gene>
    <name evidence="8" type="primary">ABSGL_00417.1 scaffold 522</name>
</gene>
<dbReference type="Gene3D" id="2.130.10.10">
    <property type="entry name" value="YVTN repeat-like/Quinoprotein amine dehydrogenase"/>
    <property type="match status" value="2"/>
</dbReference>
<proteinExistence type="predicted"/>
<evidence type="ECO:0000256" key="5">
    <source>
        <dbReference type="PROSITE-ProRule" id="PRU00221"/>
    </source>
</evidence>
<feature type="compositionally biased region" description="Polar residues" evidence="6">
    <location>
        <begin position="974"/>
        <end position="988"/>
    </location>
</feature>
<dbReference type="SMART" id="SM00320">
    <property type="entry name" value="WD40"/>
    <property type="match status" value="8"/>
</dbReference>
<dbReference type="GO" id="GO:0008360">
    <property type="term" value="P:regulation of cell shape"/>
    <property type="evidence" value="ECO:0007669"/>
    <property type="project" value="TreeGrafter"/>
</dbReference>
<feature type="compositionally biased region" description="Basic residues" evidence="6">
    <location>
        <begin position="1090"/>
        <end position="1108"/>
    </location>
</feature>
<dbReference type="InterPro" id="IPR036427">
    <property type="entry name" value="Bromodomain-like_sf"/>
</dbReference>
<evidence type="ECO:0000256" key="1">
    <source>
        <dbReference type="ARBA" id="ARBA00022574"/>
    </source>
</evidence>
<dbReference type="InterPro" id="IPR015943">
    <property type="entry name" value="WD40/YVTN_repeat-like_dom_sf"/>
</dbReference>
<feature type="repeat" description="WD" evidence="5">
    <location>
        <begin position="123"/>
        <end position="164"/>
    </location>
</feature>
<dbReference type="PROSITE" id="PS00678">
    <property type="entry name" value="WD_REPEATS_1"/>
    <property type="match status" value="1"/>
</dbReference>
<dbReference type="EMBL" id="LT550157">
    <property type="protein sequence ID" value="SAL95117.1"/>
    <property type="molecule type" value="Genomic_DNA"/>
</dbReference>
<dbReference type="GO" id="GO:0007010">
    <property type="term" value="P:cytoskeleton organization"/>
    <property type="evidence" value="ECO:0007669"/>
    <property type="project" value="TreeGrafter"/>
</dbReference>
<name>A0A168KPI0_ABSGL</name>
<feature type="region of interest" description="Disordered" evidence="6">
    <location>
        <begin position="741"/>
        <end position="762"/>
    </location>
</feature>
<feature type="compositionally biased region" description="Pro residues" evidence="6">
    <location>
        <begin position="444"/>
        <end position="462"/>
    </location>
</feature>
<protein>
    <recommendedName>
        <fullName evidence="7">Bromo domain-containing protein</fullName>
    </recommendedName>
</protein>
<keyword evidence="2" id="KW-0677">Repeat</keyword>
<feature type="compositionally biased region" description="Acidic residues" evidence="6">
    <location>
        <begin position="1031"/>
        <end position="1040"/>
    </location>
</feature>
<dbReference type="SMART" id="SM00297">
    <property type="entry name" value="BROMO"/>
    <property type="match status" value="1"/>
</dbReference>
<dbReference type="SUPFAM" id="SSF50978">
    <property type="entry name" value="WD40 repeat-like"/>
    <property type="match status" value="1"/>
</dbReference>
<feature type="compositionally biased region" description="Low complexity" evidence="6">
    <location>
        <begin position="893"/>
        <end position="917"/>
    </location>
</feature>
<dbReference type="OMA" id="QADCRNN"/>
<feature type="region of interest" description="Disordered" evidence="6">
    <location>
        <begin position="304"/>
        <end position="335"/>
    </location>
</feature>
<dbReference type="InterPro" id="IPR052060">
    <property type="entry name" value="Bromo_WD_repeat"/>
</dbReference>
<evidence type="ECO:0000313" key="8">
    <source>
        <dbReference type="EMBL" id="SAL95117.1"/>
    </source>
</evidence>
<keyword evidence="3 4" id="KW-0103">Bromodomain</keyword>
<dbReference type="SUPFAM" id="SSF47370">
    <property type="entry name" value="Bromodomain"/>
    <property type="match status" value="1"/>
</dbReference>
<feature type="compositionally biased region" description="Polar residues" evidence="6">
    <location>
        <begin position="1043"/>
        <end position="1052"/>
    </location>
</feature>
<dbReference type="PANTHER" id="PTHR16266">
    <property type="entry name" value="WD REPEAT DOMAIN 9"/>
    <property type="match status" value="1"/>
</dbReference>
<feature type="repeat" description="WD" evidence="5">
    <location>
        <begin position="352"/>
        <end position="386"/>
    </location>
</feature>
<feature type="compositionally biased region" description="Polar residues" evidence="6">
    <location>
        <begin position="311"/>
        <end position="321"/>
    </location>
</feature>
<dbReference type="InterPro" id="IPR057451">
    <property type="entry name" value="BRWD/PHIP_AD"/>
</dbReference>
<evidence type="ECO:0000256" key="6">
    <source>
        <dbReference type="SAM" id="MobiDB-lite"/>
    </source>
</evidence>
<accession>A0A168KPI0</accession>
<evidence type="ECO:0000313" key="9">
    <source>
        <dbReference type="Proteomes" id="UP000078561"/>
    </source>
</evidence>